<feature type="domain" description="Hydroxymethylglutaryl-coenzyme A synthase C-terminal" evidence="7">
    <location>
        <begin position="211"/>
        <end position="513"/>
    </location>
</feature>
<dbReference type="InterPro" id="IPR016039">
    <property type="entry name" value="Thiolase-like"/>
</dbReference>
<evidence type="ECO:0000256" key="1">
    <source>
        <dbReference type="ARBA" id="ARBA00007061"/>
    </source>
</evidence>
<accession>A0ABD3N767</accession>
<feature type="active site" description="Proton donor/acceptor" evidence="3">
    <location>
        <position position="117"/>
    </location>
</feature>
<feature type="active site" description="Acyl-thioester intermediate" evidence="3">
    <location>
        <position position="149"/>
    </location>
</feature>
<dbReference type="Gene3D" id="3.40.47.10">
    <property type="match status" value="3"/>
</dbReference>
<feature type="binding site" evidence="4">
    <location>
        <position position="295"/>
    </location>
    <ligand>
        <name>CoA</name>
        <dbReference type="ChEBI" id="CHEBI:57287"/>
    </ligand>
</feature>
<proteinExistence type="inferred from homology"/>
<dbReference type="GO" id="GO:0016740">
    <property type="term" value="F:transferase activity"/>
    <property type="evidence" value="ECO:0007669"/>
    <property type="project" value="UniProtKB-KW"/>
</dbReference>
<dbReference type="Pfam" id="PF00109">
    <property type="entry name" value="ketoacyl-synt"/>
    <property type="match status" value="1"/>
</dbReference>
<sequence length="1105" mass="118772">MSHAMAVGAVAGALASTAYRRTRSSSNASPQKTGNGLNIGILAIEVYTPRTYITQSSLEEHTSQPCGRYTLGLGQDAMAITGDAEDVNSMALTAVHSLLEKYNIDTKSVGRLEVGTETLVDKSKSTKTVLMDLFGYNTDVEGATVINACYGGTAALLNAFTWCESSAYDGRYAIVVAVDIAAYARGPARPTCGAGAVAVLVGRDAPLAFVDPRERATHACNVYDFFKPDHSVEYPVVDGGLSQVCYYRALEDCYDKFCDKMDRLENGDGEDDKWFRAESADYFVFHAPYNKLVQKSFGRVHLVDARREYGRRLKRDEEEKKLDPPLPQDVKPQGALAEEYLTMPIEDTYNDKALEAALKNISKESYAQRLTDSNAASKLVGNTYTASVFLGIASLIDGAGKRGDLTPGKTVVVFSYGSGALATVYRLHVREPSGSEGRVFTLDEMVNNLSLGERLASREKVHPSELDLALETRARMHRSGAPYSPVYPTLGRMFPGTYFLNGIDSKWVRSYSRVPLDSQPTPPGTAGMLAPPMVLRLAERDAVSTPVKGMLDVITRARTSSGTNLDTFTDAEHRVACVITGTSAGLPCGDEVAGVFDPKNLQRLVEGKTQCIRPISGSLKMAMLEKNVVQLKKHPGGKTERFAVNSDKDVIQVAAQLGHLDLNACYGVAEGLAETMDIAAQVAVAAGLEALKSAGLVSGRSNDPSEWKIPERYRDTTGVVYASSFPAMDAAVGEVMRFLQSKTVGAASAERLVSNLRNRLLRASPDRELSADDEAAFARLLSRVREVEGGTGGDDASVYEFDRKFLFRVLVLGNAQLAQLCGCRGPNTQTNAACAGTTQAIGMAQDMLISGRAERVVVVAGDNGSGDTLLPWLGSGFRALGAATTKEAVEDAACPFDLRRSGMIMGAGGIGMVLETEASCQERIAMPIPGFQPCRISARLLATQYSNSAYHGASMDRKHIASELKRFLTDIEMIHGISKAEIATHGVYFSHETSTHASPAASCAGNEISALRSAFGDELLSKLLILNTKGLTGHPMGVSFEDVAAVEVLLRQTVPPVPNYKQKDDYLGDIKISQGGAYACRYALRFAAGFGSQVAFALYASAQNE</sequence>
<dbReference type="Pfam" id="PF08540">
    <property type="entry name" value="HMG_CoA_synt_C"/>
    <property type="match status" value="1"/>
</dbReference>
<dbReference type="NCBIfam" id="TIGR01833">
    <property type="entry name" value="HMG-CoA-S_euk"/>
    <property type="match status" value="1"/>
</dbReference>
<evidence type="ECO:0000259" key="7">
    <source>
        <dbReference type="Pfam" id="PF08540"/>
    </source>
</evidence>
<dbReference type="InterPro" id="IPR010122">
    <property type="entry name" value="HMG_CoA_synthase_euk"/>
</dbReference>
<evidence type="ECO:0000256" key="4">
    <source>
        <dbReference type="PIRSR" id="PIRSR610122-2"/>
    </source>
</evidence>
<dbReference type="InterPro" id="IPR013746">
    <property type="entry name" value="HMG_CoA_synt_C_dom"/>
</dbReference>
<dbReference type="CDD" id="cd00827">
    <property type="entry name" value="init_cond_enzymes"/>
    <property type="match status" value="1"/>
</dbReference>
<dbReference type="Proteomes" id="UP001530400">
    <property type="component" value="Unassembled WGS sequence"/>
</dbReference>
<reference evidence="8 9" key="1">
    <citation type="submission" date="2024-10" db="EMBL/GenBank/DDBJ databases">
        <title>Updated reference genomes for cyclostephanoid diatoms.</title>
        <authorList>
            <person name="Roberts W.R."/>
            <person name="Alverson A.J."/>
        </authorList>
    </citation>
    <scope>NUCLEOTIDE SEQUENCE [LARGE SCALE GENOMIC DNA]</scope>
    <source>
        <strain evidence="8 9">AJA010-31</strain>
    </source>
</reference>
<evidence type="ECO:0000313" key="9">
    <source>
        <dbReference type="Proteomes" id="UP001530400"/>
    </source>
</evidence>
<comment type="similarity">
    <text evidence="1">Belongs to the thiolase-like superfamily. HMG-CoA synthase family.</text>
</comment>
<keyword evidence="9" id="KW-1185">Reference proteome</keyword>
<dbReference type="InterPro" id="IPR014030">
    <property type="entry name" value="Ketoacyl_synth_N"/>
</dbReference>
<evidence type="ECO:0000259" key="6">
    <source>
        <dbReference type="Pfam" id="PF01154"/>
    </source>
</evidence>
<organism evidence="8 9">
    <name type="scientific">Cyclotella atomus</name>
    <dbReference type="NCBI Taxonomy" id="382360"/>
    <lineage>
        <taxon>Eukaryota</taxon>
        <taxon>Sar</taxon>
        <taxon>Stramenopiles</taxon>
        <taxon>Ochrophyta</taxon>
        <taxon>Bacillariophyta</taxon>
        <taxon>Coscinodiscophyceae</taxon>
        <taxon>Thalassiosirophycidae</taxon>
        <taxon>Stephanodiscales</taxon>
        <taxon>Stephanodiscaceae</taxon>
        <taxon>Cyclotella</taxon>
    </lineage>
</organism>
<evidence type="ECO:0008006" key="10">
    <source>
        <dbReference type="Google" id="ProtNLM"/>
    </source>
</evidence>
<dbReference type="PANTHER" id="PTHR43323:SF2">
    <property type="entry name" value="HYDROXYMETHYLGLUTARYL-COA SYNTHASE"/>
    <property type="match status" value="1"/>
</dbReference>
<evidence type="ECO:0000256" key="3">
    <source>
        <dbReference type="PIRSR" id="PIRSR610122-1"/>
    </source>
</evidence>
<dbReference type="PANTHER" id="PTHR43323">
    <property type="entry name" value="3-HYDROXY-3-METHYLGLUTARYL COENZYME A SYNTHASE"/>
    <property type="match status" value="1"/>
</dbReference>
<comment type="caution">
    <text evidence="8">The sequence shown here is derived from an EMBL/GenBank/DDBJ whole genome shotgun (WGS) entry which is preliminary data.</text>
</comment>
<evidence type="ECO:0000256" key="2">
    <source>
        <dbReference type="ARBA" id="ARBA00022679"/>
    </source>
</evidence>
<dbReference type="InterPro" id="IPR013528">
    <property type="entry name" value="HMG_CoA_synth_N"/>
</dbReference>
<gene>
    <name evidence="8" type="ORF">ACHAWO_006381</name>
</gene>
<feature type="domain" description="Hydroxymethylglutaryl-coenzyme A synthase N-terminal" evidence="6">
    <location>
        <begin position="38"/>
        <end position="206"/>
    </location>
</feature>
<evidence type="ECO:0000313" key="8">
    <source>
        <dbReference type="EMBL" id="KAL3770392.1"/>
    </source>
</evidence>
<protein>
    <recommendedName>
        <fullName evidence="10">Hydroxymethylglutaryl-CoA synthase</fullName>
    </recommendedName>
</protein>
<dbReference type="AlphaFoldDB" id="A0ABD3N767"/>
<keyword evidence="2" id="KW-0808">Transferase</keyword>
<dbReference type="SUPFAM" id="SSF53901">
    <property type="entry name" value="Thiolase-like"/>
    <property type="match status" value="5"/>
</dbReference>
<feature type="active site" description="Proton donor/acceptor" evidence="3">
    <location>
        <position position="286"/>
    </location>
</feature>
<feature type="binding site" evidence="4">
    <location>
        <position position="242"/>
    </location>
    <ligand>
        <name>CoA</name>
        <dbReference type="ChEBI" id="CHEBI:57287"/>
    </ligand>
</feature>
<evidence type="ECO:0000259" key="5">
    <source>
        <dbReference type="Pfam" id="PF00109"/>
    </source>
</evidence>
<dbReference type="EMBL" id="JALLPJ020001312">
    <property type="protein sequence ID" value="KAL3770392.1"/>
    <property type="molecule type" value="Genomic_DNA"/>
</dbReference>
<feature type="binding site" evidence="4">
    <location>
        <position position="291"/>
    </location>
    <ligand>
        <name>CoA</name>
        <dbReference type="ChEBI" id="CHEBI:57287"/>
    </ligand>
</feature>
<dbReference type="Pfam" id="PF01154">
    <property type="entry name" value="HMG_CoA_synt_N"/>
    <property type="match status" value="1"/>
</dbReference>
<dbReference type="FunFam" id="3.40.47.10:FF:000008">
    <property type="entry name" value="3-hydroxy-3-methylglutaryl coenzyme A synthase"/>
    <property type="match status" value="1"/>
</dbReference>
<name>A0ABD3N767_9STRA</name>
<feature type="domain" description="Beta-ketoacyl synthase-like N-terminal" evidence="5">
    <location>
        <begin position="815"/>
        <end position="916"/>
    </location>
</feature>